<name>A0A916YLC0_9BACT</name>
<accession>A0A916YLC0</accession>
<dbReference type="AlphaFoldDB" id="A0A916YLC0"/>
<dbReference type="InterPro" id="IPR001279">
    <property type="entry name" value="Metallo-B-lactamas"/>
</dbReference>
<dbReference type="Gene3D" id="3.60.15.10">
    <property type="entry name" value="Ribonuclease Z/Hydroxyacylglutathione hydrolase-like"/>
    <property type="match status" value="1"/>
</dbReference>
<dbReference type="GO" id="GO:0008270">
    <property type="term" value="F:zinc ion binding"/>
    <property type="evidence" value="ECO:0007669"/>
    <property type="project" value="InterPro"/>
</dbReference>
<dbReference type="InterPro" id="IPR024884">
    <property type="entry name" value="NAPE-PLD"/>
</dbReference>
<organism evidence="3 4">
    <name type="scientific">Emticicia aquatilis</name>
    <dbReference type="NCBI Taxonomy" id="1537369"/>
    <lineage>
        <taxon>Bacteria</taxon>
        <taxon>Pseudomonadati</taxon>
        <taxon>Bacteroidota</taxon>
        <taxon>Cytophagia</taxon>
        <taxon>Cytophagales</taxon>
        <taxon>Leadbetterellaceae</taxon>
        <taxon>Emticicia</taxon>
    </lineage>
</organism>
<dbReference type="GO" id="GO:0070290">
    <property type="term" value="F:N-acylphosphatidylethanolamine-specific phospholipase D activity"/>
    <property type="evidence" value="ECO:0007669"/>
    <property type="project" value="InterPro"/>
</dbReference>
<protein>
    <submittedName>
        <fullName evidence="3">MBL fold metallo-hydrolase</fullName>
    </submittedName>
</protein>
<evidence type="ECO:0000313" key="3">
    <source>
        <dbReference type="EMBL" id="GGD50883.1"/>
    </source>
</evidence>
<dbReference type="PANTHER" id="PTHR15032:SF4">
    <property type="entry name" value="N-ACYL-PHOSPHATIDYLETHANOLAMINE-HYDROLYZING PHOSPHOLIPASE D"/>
    <property type="match status" value="1"/>
</dbReference>
<reference evidence="3" key="2">
    <citation type="submission" date="2020-09" db="EMBL/GenBank/DDBJ databases">
        <authorList>
            <person name="Sun Q."/>
            <person name="Zhou Y."/>
        </authorList>
    </citation>
    <scope>NUCLEOTIDE SEQUENCE</scope>
    <source>
        <strain evidence="3">CGMCC 1.15958</strain>
    </source>
</reference>
<evidence type="ECO:0000259" key="2">
    <source>
        <dbReference type="Pfam" id="PF12706"/>
    </source>
</evidence>
<comment type="caution">
    <text evidence="3">The sequence shown here is derived from an EMBL/GenBank/DDBJ whole genome shotgun (WGS) entry which is preliminary data.</text>
</comment>
<dbReference type="RefSeq" id="WP_188765310.1">
    <property type="nucleotide sequence ID" value="NZ_BMKK01000002.1"/>
</dbReference>
<keyword evidence="1" id="KW-1133">Transmembrane helix</keyword>
<evidence type="ECO:0000313" key="4">
    <source>
        <dbReference type="Proteomes" id="UP000609064"/>
    </source>
</evidence>
<dbReference type="Proteomes" id="UP000609064">
    <property type="component" value="Unassembled WGS sequence"/>
</dbReference>
<dbReference type="InterPro" id="IPR036866">
    <property type="entry name" value="RibonucZ/Hydroxyglut_hydro"/>
</dbReference>
<dbReference type="PANTHER" id="PTHR15032">
    <property type="entry name" value="N-ACYL-PHOSPHATIDYLETHANOLAMINE-HYDROLYZING PHOSPHOLIPASE D"/>
    <property type="match status" value="1"/>
</dbReference>
<feature type="domain" description="Metallo-beta-lactamase" evidence="2">
    <location>
        <begin position="121"/>
        <end position="317"/>
    </location>
</feature>
<dbReference type="GO" id="GO:0005737">
    <property type="term" value="C:cytoplasm"/>
    <property type="evidence" value="ECO:0007669"/>
    <property type="project" value="TreeGrafter"/>
</dbReference>
<keyword evidence="1" id="KW-0812">Transmembrane</keyword>
<dbReference type="SUPFAM" id="SSF56281">
    <property type="entry name" value="Metallo-hydrolase/oxidoreductase"/>
    <property type="match status" value="1"/>
</dbReference>
<gene>
    <name evidence="3" type="ORF">GCM10011514_13880</name>
</gene>
<keyword evidence="4" id="KW-1185">Reference proteome</keyword>
<evidence type="ECO:0000256" key="1">
    <source>
        <dbReference type="SAM" id="Phobius"/>
    </source>
</evidence>
<dbReference type="PIRSF" id="PIRSF038896">
    <property type="entry name" value="NAPE-PLD"/>
    <property type="match status" value="1"/>
</dbReference>
<feature type="transmembrane region" description="Helical" evidence="1">
    <location>
        <begin position="7"/>
        <end position="26"/>
    </location>
</feature>
<dbReference type="EMBL" id="BMKK01000002">
    <property type="protein sequence ID" value="GGD50883.1"/>
    <property type="molecule type" value="Genomic_DNA"/>
</dbReference>
<proteinExistence type="predicted"/>
<reference evidence="3" key="1">
    <citation type="journal article" date="2014" name="Int. J. Syst. Evol. Microbiol.">
        <title>Complete genome sequence of Corynebacterium casei LMG S-19264T (=DSM 44701T), isolated from a smear-ripened cheese.</title>
        <authorList>
            <consortium name="US DOE Joint Genome Institute (JGI-PGF)"/>
            <person name="Walter F."/>
            <person name="Albersmeier A."/>
            <person name="Kalinowski J."/>
            <person name="Ruckert C."/>
        </authorList>
    </citation>
    <scope>NUCLEOTIDE SEQUENCE</scope>
    <source>
        <strain evidence="3">CGMCC 1.15958</strain>
    </source>
</reference>
<keyword evidence="1" id="KW-0472">Membrane</keyword>
<dbReference type="Pfam" id="PF12706">
    <property type="entry name" value="Lactamase_B_2"/>
    <property type="match status" value="1"/>
</dbReference>
<sequence length="367" mass="41897">MKILKKMIIWIVGIVIVLTIIVWGFMQQAVFGKYPEGSRLERILKSPNYKDGAFQNLSYTSVMSENGSYLTLLKDYFNKPSNVEPPKEIPSIKTDLKNLQADKPTIVWFGHSSYFIKSKETTILIDPVFSGSASPVSFMVKAFKGADAYQVEDFPEIDILFLSHDHYDHLDYETILKLKPKVKKFYTSLGVGAHLEHWGVSADKIVEFDWWESVKVADDISITATPARHFSGRGFTRAKSLWSSFVLKIHGYNLFLGGDSGYDTHFKTIGDKYGPFDIAMLENGQYNLLWHHIHTLPEETFLAAKDLKTKVLMPVHWAKFPLANHAWNEPIKRLKAAATDEIKLTTPMIGEPVVLDSLYPDKVWWEF</sequence>